<proteinExistence type="predicted"/>
<dbReference type="EMBL" id="JASJQH010007084">
    <property type="protein sequence ID" value="KAK9718600.1"/>
    <property type="molecule type" value="Genomic_DNA"/>
</dbReference>
<evidence type="ECO:0000313" key="3">
    <source>
        <dbReference type="EMBL" id="KAK9718600.1"/>
    </source>
</evidence>
<comment type="caution">
    <text evidence="3">The sequence shown here is derived from an EMBL/GenBank/DDBJ whole genome shotgun (WGS) entry which is preliminary data.</text>
</comment>
<feature type="domain" description="Ricin B lectin" evidence="2">
    <location>
        <begin position="64"/>
        <end position="198"/>
    </location>
</feature>
<keyword evidence="4" id="KW-1185">Reference proteome</keyword>
<dbReference type="InterPro" id="IPR035992">
    <property type="entry name" value="Ricin_B-like_lectins"/>
</dbReference>
<dbReference type="SUPFAM" id="SSF50370">
    <property type="entry name" value="Ricin B-like lectins"/>
    <property type="match status" value="2"/>
</dbReference>
<organism evidence="3 4">
    <name type="scientific">Basidiobolus ranarum</name>
    <dbReference type="NCBI Taxonomy" id="34480"/>
    <lineage>
        <taxon>Eukaryota</taxon>
        <taxon>Fungi</taxon>
        <taxon>Fungi incertae sedis</taxon>
        <taxon>Zoopagomycota</taxon>
        <taxon>Entomophthoromycotina</taxon>
        <taxon>Basidiobolomycetes</taxon>
        <taxon>Basidiobolales</taxon>
        <taxon>Basidiobolaceae</taxon>
        <taxon>Basidiobolus</taxon>
    </lineage>
</organism>
<accession>A0ABR2W452</accession>
<reference evidence="3 4" key="1">
    <citation type="submission" date="2023-04" db="EMBL/GenBank/DDBJ databases">
        <title>Genome of Basidiobolus ranarum AG-B5.</title>
        <authorList>
            <person name="Stajich J.E."/>
            <person name="Carter-House D."/>
            <person name="Gryganskyi A."/>
        </authorList>
    </citation>
    <scope>NUCLEOTIDE SEQUENCE [LARGE SCALE GENOMIC DNA]</scope>
    <source>
        <strain evidence="3 4">AG-B5</strain>
    </source>
</reference>
<sequence>MRSKLSLWIVFSSTIVYGSAQQTYERNYLSKGCETRKGTDGFTYRDCIKPTIPPPKEGPFLSLSGEQIESRLNHMCLEPENKSEQGRILMQKCEGTPRKQMIRFKSVKRPQGFSNLITHSGLCIESNDNGYLVQAYCQPNDPSQLWEKIFLDKRNLNYVLRNADTDQCLVAPKDTYSPGAPVSLYNCASVLSQAWLNHSQTSKIIDPKPLLETPVQLENGLNELKGKISMCLEISNEVGARAILKPCKRRSVAGNQLLTFLTRSTSPRSGVFRTASGLCLERSHKGYIIQKKCDWNEKQIFKNNSKAFYGGKERSIYKVGVKGSSCLDIQQGYTVGEVPIIATSCSSEPSQEWYNYNRDRKDN</sequence>
<dbReference type="CDD" id="cd00161">
    <property type="entry name" value="beta-trefoil_Ricin-like"/>
    <property type="match status" value="2"/>
</dbReference>
<protein>
    <recommendedName>
        <fullName evidence="2">Ricin B lectin domain-containing protein</fullName>
    </recommendedName>
</protein>
<dbReference type="SMART" id="SM00458">
    <property type="entry name" value="RICIN"/>
    <property type="match status" value="2"/>
</dbReference>
<dbReference type="Proteomes" id="UP001479436">
    <property type="component" value="Unassembled WGS sequence"/>
</dbReference>
<dbReference type="PROSITE" id="PS50231">
    <property type="entry name" value="RICIN_B_LECTIN"/>
    <property type="match status" value="2"/>
</dbReference>
<feature type="signal peptide" evidence="1">
    <location>
        <begin position="1"/>
        <end position="20"/>
    </location>
</feature>
<gene>
    <name evidence="3" type="ORF">K7432_005373</name>
</gene>
<feature type="chain" id="PRO_5047207781" description="Ricin B lectin domain-containing protein" evidence="1">
    <location>
        <begin position="21"/>
        <end position="363"/>
    </location>
</feature>
<evidence type="ECO:0000256" key="1">
    <source>
        <dbReference type="SAM" id="SignalP"/>
    </source>
</evidence>
<feature type="domain" description="Ricin B lectin" evidence="2">
    <location>
        <begin position="222"/>
        <end position="356"/>
    </location>
</feature>
<dbReference type="Pfam" id="PF00652">
    <property type="entry name" value="Ricin_B_lectin"/>
    <property type="match status" value="2"/>
</dbReference>
<name>A0ABR2W452_9FUNG</name>
<evidence type="ECO:0000259" key="2">
    <source>
        <dbReference type="SMART" id="SM00458"/>
    </source>
</evidence>
<dbReference type="InterPro" id="IPR000772">
    <property type="entry name" value="Ricin_B_lectin"/>
</dbReference>
<keyword evidence="1" id="KW-0732">Signal</keyword>
<evidence type="ECO:0000313" key="4">
    <source>
        <dbReference type="Proteomes" id="UP001479436"/>
    </source>
</evidence>
<dbReference type="Gene3D" id="2.80.10.50">
    <property type="match status" value="2"/>
</dbReference>